<dbReference type="AlphaFoldDB" id="A0ABD6AB16"/>
<accession>A0ABD6AB16</accession>
<dbReference type="Proteomes" id="UP001596547">
    <property type="component" value="Unassembled WGS sequence"/>
</dbReference>
<dbReference type="Pfam" id="PF23955">
    <property type="entry name" value="DUF7284"/>
    <property type="match status" value="1"/>
</dbReference>
<reference evidence="1 2" key="1">
    <citation type="journal article" date="2019" name="Int. J. Syst. Evol. Microbiol.">
        <title>The Global Catalogue of Microorganisms (GCM) 10K type strain sequencing project: providing services to taxonomists for standard genome sequencing and annotation.</title>
        <authorList>
            <consortium name="The Broad Institute Genomics Platform"/>
            <consortium name="The Broad Institute Genome Sequencing Center for Infectious Disease"/>
            <person name="Wu L."/>
            <person name="Ma J."/>
        </authorList>
    </citation>
    <scope>NUCLEOTIDE SEQUENCE [LARGE SCALE GENOMIC DNA]</scope>
    <source>
        <strain evidence="1 2">PSR21</strain>
    </source>
</reference>
<comment type="caution">
    <text evidence="1">The sequence shown here is derived from an EMBL/GenBank/DDBJ whole genome shotgun (WGS) entry which is preliminary data.</text>
</comment>
<evidence type="ECO:0000313" key="1">
    <source>
        <dbReference type="EMBL" id="MFC7317776.1"/>
    </source>
</evidence>
<dbReference type="GeneID" id="79315541"/>
<evidence type="ECO:0008006" key="3">
    <source>
        <dbReference type="Google" id="ProtNLM"/>
    </source>
</evidence>
<evidence type="ECO:0000313" key="2">
    <source>
        <dbReference type="Proteomes" id="UP001596547"/>
    </source>
</evidence>
<protein>
    <recommendedName>
        <fullName evidence="3">DUF541 domain-containing protein</fullName>
    </recommendedName>
</protein>
<dbReference type="InterPro" id="IPR055708">
    <property type="entry name" value="DUF7284"/>
</dbReference>
<dbReference type="EMBL" id="JBHTBF010000002">
    <property type="protein sequence ID" value="MFC7317776.1"/>
    <property type="molecule type" value="Genomic_DNA"/>
</dbReference>
<proteinExistence type="predicted"/>
<organism evidence="1 2">
    <name type="scientific">Halomarina halobia</name>
    <dbReference type="NCBI Taxonomy" id="3033386"/>
    <lineage>
        <taxon>Archaea</taxon>
        <taxon>Methanobacteriati</taxon>
        <taxon>Methanobacteriota</taxon>
        <taxon>Stenosarchaea group</taxon>
        <taxon>Halobacteria</taxon>
        <taxon>Halobacteriales</taxon>
        <taxon>Natronomonadaceae</taxon>
        <taxon>Halomarina</taxon>
    </lineage>
</organism>
<dbReference type="RefSeq" id="WP_276302983.1">
    <property type="nucleotide sequence ID" value="NZ_CP119992.1"/>
</dbReference>
<gene>
    <name evidence="1" type="ORF">ACFQPE_13405</name>
</gene>
<keyword evidence="2" id="KW-1185">Reference proteome</keyword>
<name>A0ABD6AB16_9EURY</name>
<sequence length="272" mass="28299">MSARGQSTVVDVALALVLVSAAVGLLTAPSPATTDDAADEVAAALQTSTVTVSADGGNRTLHGTPAQLLARATVDRARFEGTALRRPDPATRRAVERAVARVARHRAARAQVIARWQPYSGAPAAGRVVVGGTPPASATVDAAATTIPAPLPSGAVPPTRAAPGYDALGSAAAESVVAVVAPQSLLRRARYDERARTRLVERLRRLDRALGGRTVAPDRPASANLTATRERLRGALAARFAADLRERFASPDRAARAVTVGEIRIVIRTWSP</sequence>